<evidence type="ECO:0000313" key="2">
    <source>
        <dbReference type="EMBL" id="MFB5267607.1"/>
    </source>
</evidence>
<sequence length="471" mass="54347">MDNLDKKLISIFESDADAPLVRESLRDLIKLSGVLNELREYFEEPIKVLHILQLLNLIHEEALGLEQPLEDANALYYRYRNRYGTEPPLSVERLLFILEKYNWVIRTKRRILMMDVGKRLMDVLIRLANDSLAYYMRDEIARSLFQAARDADLSEAYDDKGISGGNRLASMVRNVEEAVEKLQERQLEFLADRHALPQVKIIVELMRQLDQRLNERMDKLKTFEEGMKWNSLFKKGTDIMLQGTQISLSTLQKILKFAHIQQTEIGVQIDPVSFKRYVIDSFYKKPDSTMPNGVEILSFMEQDRDEGERLDGLWVPVKFASPIPEAQLMSAIDYLEHYTPAVGPIESYPEEEFAAAAELTESELADQMEEAAWNITRTMIRTEDVERVLVEHKQIGIEPLVLEAGSEQWADAVNALLAVSAIVSNRQAEMIQEVEEMKDEVSSDQRKEWEWIDEADARYIIRSNGDGNRKG</sequence>
<dbReference type="EMBL" id="JBHHMI010000009">
    <property type="protein sequence ID" value="MFB5267607.1"/>
    <property type="molecule type" value="Genomic_DNA"/>
</dbReference>
<evidence type="ECO:0008006" key="4">
    <source>
        <dbReference type="Google" id="ProtNLM"/>
    </source>
</evidence>
<accession>A0ABV5ATS0</accession>
<reference evidence="2 3" key="1">
    <citation type="submission" date="2024-09" db="EMBL/GenBank/DDBJ databases">
        <title>Paenibacillus zeirhizospherea sp. nov., isolated from surface of the maize (Zea mays) roots in a horticulture field, Hungary.</title>
        <authorList>
            <person name="Marton D."/>
            <person name="Farkas M."/>
            <person name="Bedics A."/>
            <person name="Toth E."/>
            <person name="Tancsics A."/>
            <person name="Boka K."/>
            <person name="Maroti G."/>
            <person name="Kriszt B."/>
            <person name="Cserhati M."/>
        </authorList>
    </citation>
    <scope>NUCLEOTIDE SEQUENCE [LARGE SCALE GENOMIC DNA]</scope>
    <source>
        <strain evidence="2 3">KCTC 33519</strain>
    </source>
</reference>
<evidence type="ECO:0000313" key="3">
    <source>
        <dbReference type="Proteomes" id="UP001580346"/>
    </source>
</evidence>
<gene>
    <name evidence="2" type="ORF">ACE41H_12560</name>
</gene>
<name>A0ABV5ATS0_9BACL</name>
<comment type="caution">
    <text evidence="2">The sequence shown here is derived from an EMBL/GenBank/DDBJ whole genome shotgun (WGS) entry which is preliminary data.</text>
</comment>
<dbReference type="RefSeq" id="WP_375355608.1">
    <property type="nucleotide sequence ID" value="NZ_JBHHMI010000009.1"/>
</dbReference>
<proteinExistence type="predicted"/>
<keyword evidence="1" id="KW-0175">Coiled coil</keyword>
<protein>
    <recommendedName>
        <fullName evidence="4">Replicative DNA helicase</fullName>
    </recommendedName>
</protein>
<evidence type="ECO:0000256" key="1">
    <source>
        <dbReference type="SAM" id="Coils"/>
    </source>
</evidence>
<keyword evidence="3" id="KW-1185">Reference proteome</keyword>
<feature type="coiled-coil region" evidence="1">
    <location>
        <begin position="165"/>
        <end position="192"/>
    </location>
</feature>
<organism evidence="2 3">
    <name type="scientific">Paenibacillus enshidis</name>
    <dbReference type="NCBI Taxonomy" id="1458439"/>
    <lineage>
        <taxon>Bacteria</taxon>
        <taxon>Bacillati</taxon>
        <taxon>Bacillota</taxon>
        <taxon>Bacilli</taxon>
        <taxon>Bacillales</taxon>
        <taxon>Paenibacillaceae</taxon>
        <taxon>Paenibacillus</taxon>
    </lineage>
</organism>
<dbReference type="Proteomes" id="UP001580346">
    <property type="component" value="Unassembled WGS sequence"/>
</dbReference>